<reference evidence="1" key="1">
    <citation type="submission" date="2023-06" db="EMBL/GenBank/DDBJ databases">
        <authorList>
            <person name="Kurt Z."/>
        </authorList>
    </citation>
    <scope>NUCLEOTIDE SEQUENCE</scope>
</reference>
<organism evidence="1">
    <name type="scientific">Hexamita inflata</name>
    <dbReference type="NCBI Taxonomy" id="28002"/>
    <lineage>
        <taxon>Eukaryota</taxon>
        <taxon>Metamonada</taxon>
        <taxon>Diplomonadida</taxon>
        <taxon>Hexamitidae</taxon>
        <taxon>Hexamitinae</taxon>
        <taxon>Hexamita</taxon>
    </lineage>
</organism>
<protein>
    <submittedName>
        <fullName evidence="2">Hypothetical_protein</fullName>
    </submittedName>
</protein>
<name>A0AA86PUP6_9EUKA</name>
<dbReference type="EMBL" id="CAXDID020000553">
    <property type="protein sequence ID" value="CAL6102252.1"/>
    <property type="molecule type" value="Genomic_DNA"/>
</dbReference>
<evidence type="ECO:0000313" key="1">
    <source>
        <dbReference type="EMBL" id="CAI9941372.1"/>
    </source>
</evidence>
<proteinExistence type="predicted"/>
<gene>
    <name evidence="1" type="ORF">HINF_LOCUS29017</name>
    <name evidence="2" type="ORF">HINF_LOCUS71578</name>
</gene>
<evidence type="ECO:0000313" key="3">
    <source>
        <dbReference type="Proteomes" id="UP001642409"/>
    </source>
</evidence>
<keyword evidence="3" id="KW-1185">Reference proteome</keyword>
<dbReference type="Proteomes" id="UP001642409">
    <property type="component" value="Unassembled WGS sequence"/>
</dbReference>
<comment type="caution">
    <text evidence="1">The sequence shown here is derived from an EMBL/GenBank/DDBJ whole genome shotgun (WGS) entry which is preliminary data.</text>
</comment>
<evidence type="ECO:0000313" key="2">
    <source>
        <dbReference type="EMBL" id="CAL6102252.1"/>
    </source>
</evidence>
<sequence>MKLKMINNTILTPSPTRLQVTVLLQSSSYPKEDMITYSVSRAEYFTPSQELNPSKHKEYCQHSRLYERILGCRLKRVNLFFTIERVNSLFVEYYCTYLDTLRCNQAEQIVIDCATCHFTNSLAFAQTLTDIIAAMETKDQAFSLLIFKYTMTRTLTRTSCSRNSQHYFN</sequence>
<reference evidence="2 3" key="2">
    <citation type="submission" date="2024-07" db="EMBL/GenBank/DDBJ databases">
        <authorList>
            <person name="Akdeniz Z."/>
        </authorList>
    </citation>
    <scope>NUCLEOTIDE SEQUENCE [LARGE SCALE GENOMIC DNA]</scope>
</reference>
<dbReference type="EMBL" id="CATOUU010000691">
    <property type="protein sequence ID" value="CAI9941372.1"/>
    <property type="molecule type" value="Genomic_DNA"/>
</dbReference>
<accession>A0AA86PUP6</accession>
<dbReference type="AlphaFoldDB" id="A0AA86PUP6"/>